<evidence type="ECO:0000313" key="6">
    <source>
        <dbReference type="EMBL" id="KKN97077.1"/>
    </source>
</evidence>
<comment type="caution">
    <text evidence="6">The sequence shown here is derived from an EMBL/GenBank/DDBJ whole genome shotgun (WGS) entry which is preliminary data.</text>
</comment>
<keyword evidence="5" id="KW-0411">Iron-sulfur</keyword>
<evidence type="ECO:0000256" key="1">
    <source>
        <dbReference type="ARBA" id="ARBA00001966"/>
    </source>
</evidence>
<dbReference type="PANTHER" id="PTHR30426">
    <property type="entry name" value="4-HYDROXY-3-METHYLBUT-2-ENYL DIPHOSPHATE REDUCTASE"/>
    <property type="match status" value="1"/>
</dbReference>
<sequence length="279" mass="31211">MEIILATKVGFCFGVKRAFNLALKTSKAVRPCQVLGPLVHNESVIRKLQESGVEFINSLDEAKSGVIIIPTHGEDPEVLQRIKEMGIKMVDATCPLVKNVQDLTKDLHEKGNQIIIIGDKEHKEIRSIQAVIKRRGIIIDSEEEAFRLEIKNKSLAIIAQTTQNPVKVKEIIRVLKKRFKNLKFYNTICPSVSAYQEGLKELALRVDLLLIIGSKTSANTNRLVEIAKAVGKPVYHIENASQLKKKRFLNVKTLGIATGTSTPDWLIKEVIQKLKSYAP</sequence>
<evidence type="ECO:0000256" key="3">
    <source>
        <dbReference type="ARBA" id="ARBA00022723"/>
    </source>
</evidence>
<keyword evidence="4" id="KW-0408">Iron</keyword>
<proteinExistence type="inferred from homology"/>
<dbReference type="PANTHER" id="PTHR30426:SF0">
    <property type="entry name" value="4-HYDROXY-3-METHYLBUT-2-ENYL DIPHOSPHATE REDUCTASE"/>
    <property type="match status" value="1"/>
</dbReference>
<dbReference type="EMBL" id="LAZR01000060">
    <property type="protein sequence ID" value="KKN97077.1"/>
    <property type="molecule type" value="Genomic_DNA"/>
</dbReference>
<dbReference type="NCBIfam" id="TIGR00216">
    <property type="entry name" value="ispH_lytB"/>
    <property type="match status" value="1"/>
</dbReference>
<dbReference type="Pfam" id="PF02401">
    <property type="entry name" value="LYTB"/>
    <property type="match status" value="1"/>
</dbReference>
<gene>
    <name evidence="6" type="ORF">LCGC14_0160340</name>
</gene>
<accession>A0A0F9VBC3</accession>
<organism evidence="6">
    <name type="scientific">marine sediment metagenome</name>
    <dbReference type="NCBI Taxonomy" id="412755"/>
    <lineage>
        <taxon>unclassified sequences</taxon>
        <taxon>metagenomes</taxon>
        <taxon>ecological metagenomes</taxon>
    </lineage>
</organism>
<dbReference type="GO" id="GO:0046872">
    <property type="term" value="F:metal ion binding"/>
    <property type="evidence" value="ECO:0007669"/>
    <property type="project" value="UniProtKB-KW"/>
</dbReference>
<dbReference type="HAMAP" id="MF_00191">
    <property type="entry name" value="IspH"/>
    <property type="match status" value="1"/>
</dbReference>
<reference evidence="6" key="1">
    <citation type="journal article" date="2015" name="Nature">
        <title>Complex archaea that bridge the gap between prokaryotes and eukaryotes.</title>
        <authorList>
            <person name="Spang A."/>
            <person name="Saw J.H."/>
            <person name="Jorgensen S.L."/>
            <person name="Zaremba-Niedzwiedzka K."/>
            <person name="Martijn J."/>
            <person name="Lind A.E."/>
            <person name="van Eijk R."/>
            <person name="Schleper C."/>
            <person name="Guy L."/>
            <person name="Ettema T.J."/>
        </authorList>
    </citation>
    <scope>NUCLEOTIDE SEQUENCE</scope>
</reference>
<comment type="cofactor">
    <cofactor evidence="1">
        <name>[4Fe-4S] cluster</name>
        <dbReference type="ChEBI" id="CHEBI:49883"/>
    </cofactor>
</comment>
<dbReference type="Gene3D" id="3.40.1010.20">
    <property type="entry name" value="4-hydroxy-3-methylbut-2-enyl diphosphate reductase, catalytic domain"/>
    <property type="match status" value="2"/>
</dbReference>
<name>A0A0F9VBC3_9ZZZZ</name>
<dbReference type="Gene3D" id="3.40.50.11270">
    <property type="match status" value="1"/>
</dbReference>
<keyword evidence="2" id="KW-0004">4Fe-4S</keyword>
<protein>
    <recommendedName>
        <fullName evidence="7">4-hydroxy-3-methylbut-2-enyl diphosphate reductase</fullName>
    </recommendedName>
</protein>
<dbReference type="GO" id="GO:0019288">
    <property type="term" value="P:isopentenyl diphosphate biosynthetic process, methylerythritol 4-phosphate pathway"/>
    <property type="evidence" value="ECO:0007669"/>
    <property type="project" value="InterPro"/>
</dbReference>
<dbReference type="InterPro" id="IPR003451">
    <property type="entry name" value="LytB/IspH"/>
</dbReference>
<dbReference type="GO" id="GO:0051539">
    <property type="term" value="F:4 iron, 4 sulfur cluster binding"/>
    <property type="evidence" value="ECO:0007669"/>
    <property type="project" value="UniProtKB-KW"/>
</dbReference>
<dbReference type="GO" id="GO:0050992">
    <property type="term" value="P:dimethylallyl diphosphate biosynthetic process"/>
    <property type="evidence" value="ECO:0007669"/>
    <property type="project" value="InterPro"/>
</dbReference>
<dbReference type="CDD" id="cd13944">
    <property type="entry name" value="lytB_ispH"/>
    <property type="match status" value="1"/>
</dbReference>
<keyword evidence="3" id="KW-0479">Metal-binding</keyword>
<dbReference type="GO" id="GO:0051745">
    <property type="term" value="F:4-hydroxy-3-methylbut-2-enyl diphosphate reductase activity"/>
    <property type="evidence" value="ECO:0007669"/>
    <property type="project" value="InterPro"/>
</dbReference>
<evidence type="ECO:0000256" key="2">
    <source>
        <dbReference type="ARBA" id="ARBA00022485"/>
    </source>
</evidence>
<dbReference type="AlphaFoldDB" id="A0A0F9VBC3"/>
<evidence type="ECO:0000256" key="5">
    <source>
        <dbReference type="ARBA" id="ARBA00023014"/>
    </source>
</evidence>
<evidence type="ECO:0000256" key="4">
    <source>
        <dbReference type="ARBA" id="ARBA00023004"/>
    </source>
</evidence>
<evidence type="ECO:0008006" key="7">
    <source>
        <dbReference type="Google" id="ProtNLM"/>
    </source>
</evidence>